<name>A0ABY3SYN9_9GAMM</name>
<dbReference type="Proteomes" id="UP001054801">
    <property type="component" value="Chromosome"/>
</dbReference>
<reference evidence="1" key="1">
    <citation type="journal article" date="2022" name="Microorganisms">
        <title>Two New Species of Filamentous Sulfur Bacteria of the Genus Thiothrix, Thiothrix winogradskyi sp. nov. and 'Candidatus Thiothrix sulfatifontis' sp. nov.</title>
        <authorList>
            <person name="Ravin N.V."/>
            <person name="Rossetti S."/>
            <person name="Beletsky A.V."/>
            <person name="Kadnikov V.V."/>
            <person name="Rudenko T.S."/>
            <person name="Smolyakov D.D."/>
            <person name="Moskvitina M.I."/>
            <person name="Gureeva M.V."/>
            <person name="Mardanov A.V."/>
            <person name="Grabovich M.Y."/>
        </authorList>
    </citation>
    <scope>NUCLEOTIDE SEQUENCE</scope>
    <source>
        <strain evidence="1">CT3</strain>
    </source>
</reference>
<proteinExistence type="predicted"/>
<dbReference type="RefSeq" id="WP_236498301.1">
    <property type="nucleotide sequence ID" value="NZ_CP091244.1"/>
</dbReference>
<accession>A0ABY3SYN9</accession>
<sequence>MSETHPFLQAFRGSFFGVLRWHQLDELWLRVLMTKQEGWYIYAVGETPPSTPQTDTALETIIHELNILLHREHQEDYCGIVYTDDMQQPRYIKVFDPNHLGSVCGSSGNPPLPGWILSKMQPIDLPAALPQPTNRRHWWQKLFTHAH</sequence>
<dbReference type="EMBL" id="CP091244">
    <property type="protein sequence ID" value="UJS24042.1"/>
    <property type="molecule type" value="Genomic_DNA"/>
</dbReference>
<gene>
    <name evidence="1" type="ORF">L2Y54_19250</name>
</gene>
<protein>
    <submittedName>
        <fullName evidence="1">Uncharacterized protein</fullName>
    </submittedName>
</protein>
<evidence type="ECO:0000313" key="2">
    <source>
        <dbReference type="Proteomes" id="UP001054801"/>
    </source>
</evidence>
<evidence type="ECO:0000313" key="1">
    <source>
        <dbReference type="EMBL" id="UJS24042.1"/>
    </source>
</evidence>
<organism evidence="1 2">
    <name type="scientific">Thiothrix winogradskyi</name>
    <dbReference type="NCBI Taxonomy" id="96472"/>
    <lineage>
        <taxon>Bacteria</taxon>
        <taxon>Pseudomonadati</taxon>
        <taxon>Pseudomonadota</taxon>
        <taxon>Gammaproteobacteria</taxon>
        <taxon>Thiotrichales</taxon>
        <taxon>Thiotrichaceae</taxon>
        <taxon>Thiothrix</taxon>
    </lineage>
</organism>
<keyword evidence="2" id="KW-1185">Reference proteome</keyword>